<protein>
    <submittedName>
        <fullName evidence="3">SGNH hydrolase-type esterase domain-containing protein</fullName>
    </submittedName>
</protein>
<dbReference type="InterPro" id="IPR013830">
    <property type="entry name" value="SGNH_hydro"/>
</dbReference>
<dbReference type="Proteomes" id="UP001283341">
    <property type="component" value="Unassembled WGS sequence"/>
</dbReference>
<evidence type="ECO:0000256" key="1">
    <source>
        <dbReference type="SAM" id="MobiDB-lite"/>
    </source>
</evidence>
<gene>
    <name evidence="3" type="ORF">B0H66DRAFT_632758</name>
</gene>
<name>A0AAE0HSS4_9PEZI</name>
<dbReference type="PANTHER" id="PTHR30383">
    <property type="entry name" value="THIOESTERASE 1/PROTEASE 1/LYSOPHOSPHOLIPASE L1"/>
    <property type="match status" value="1"/>
</dbReference>
<evidence type="ECO:0000313" key="4">
    <source>
        <dbReference type="Proteomes" id="UP001283341"/>
    </source>
</evidence>
<sequence length="251" mass="27348">MSPQQHRFTPNNSIMSRRTSPEPSIIPPPPPVLDSNGLLTGQHDVDNNSQVPILSYRSRPPGEPVKPGIELRILPVGDSITVGFSGRLTFEYSITENIGPTLAQRPNIIILLHAGTNDMNSNSSISTEGNDPADAAARLGSLIDKMVAACPDAVILVALIIGTCDVNHDPNLLSELNDFIPYEANSRWQAGRKVLVADFYNMFPDDKLGADCVHPTDEGYALMGDYWYDFVSQIPTPWIESPVGDDPVRSV</sequence>
<dbReference type="SUPFAM" id="SSF52266">
    <property type="entry name" value="SGNH hydrolase"/>
    <property type="match status" value="1"/>
</dbReference>
<comment type="caution">
    <text evidence="3">The sequence shown here is derived from an EMBL/GenBank/DDBJ whole genome shotgun (WGS) entry which is preliminary data.</text>
</comment>
<dbReference type="PANTHER" id="PTHR30383:SF5">
    <property type="entry name" value="SGNH HYDROLASE-TYPE ESTERASE DOMAIN-CONTAINING PROTEIN"/>
    <property type="match status" value="1"/>
</dbReference>
<dbReference type="GO" id="GO:0004622">
    <property type="term" value="F:phosphatidylcholine lysophospholipase activity"/>
    <property type="evidence" value="ECO:0007669"/>
    <property type="project" value="TreeGrafter"/>
</dbReference>
<proteinExistence type="predicted"/>
<feature type="domain" description="SGNH hydrolase-type esterase" evidence="2">
    <location>
        <begin position="79"/>
        <end position="222"/>
    </location>
</feature>
<feature type="region of interest" description="Disordered" evidence="1">
    <location>
        <begin position="1"/>
        <end position="46"/>
    </location>
</feature>
<reference evidence="3" key="2">
    <citation type="submission" date="2023-06" db="EMBL/GenBank/DDBJ databases">
        <authorList>
            <consortium name="Lawrence Berkeley National Laboratory"/>
            <person name="Haridas S."/>
            <person name="Hensen N."/>
            <person name="Bonometti L."/>
            <person name="Westerberg I."/>
            <person name="Brannstrom I.O."/>
            <person name="Guillou S."/>
            <person name="Cros-Aarteil S."/>
            <person name="Calhoun S."/>
            <person name="Kuo A."/>
            <person name="Mondo S."/>
            <person name="Pangilinan J."/>
            <person name="Riley R."/>
            <person name="Labutti K."/>
            <person name="Andreopoulos B."/>
            <person name="Lipzen A."/>
            <person name="Chen C."/>
            <person name="Yanf M."/>
            <person name="Daum C."/>
            <person name="Ng V."/>
            <person name="Clum A."/>
            <person name="Steindorff A."/>
            <person name="Ohm R."/>
            <person name="Martin F."/>
            <person name="Silar P."/>
            <person name="Natvig D."/>
            <person name="Lalanne C."/>
            <person name="Gautier V."/>
            <person name="Ament-Velasquez S.L."/>
            <person name="Kruys A."/>
            <person name="Hutchinson M.I."/>
            <person name="Powell A.J."/>
            <person name="Barry K."/>
            <person name="Miller A.N."/>
            <person name="Grigoriev I.V."/>
            <person name="Debuchy R."/>
            <person name="Gladieux P."/>
            <person name="Thoren M.H."/>
            <person name="Johannesson H."/>
        </authorList>
    </citation>
    <scope>NUCLEOTIDE SEQUENCE</scope>
    <source>
        <strain evidence="3">CBS 118394</strain>
    </source>
</reference>
<keyword evidence="3" id="KW-0378">Hydrolase</keyword>
<keyword evidence="4" id="KW-1185">Reference proteome</keyword>
<feature type="compositionally biased region" description="Polar residues" evidence="1">
    <location>
        <begin position="1"/>
        <end position="18"/>
    </location>
</feature>
<dbReference type="Gene3D" id="3.40.50.1110">
    <property type="entry name" value="SGNH hydrolase"/>
    <property type="match status" value="1"/>
</dbReference>
<dbReference type="InterPro" id="IPR036514">
    <property type="entry name" value="SGNH_hydro_sf"/>
</dbReference>
<dbReference type="AlphaFoldDB" id="A0AAE0HSS4"/>
<dbReference type="Pfam" id="PF13472">
    <property type="entry name" value="Lipase_GDSL_2"/>
    <property type="match status" value="1"/>
</dbReference>
<dbReference type="EMBL" id="JAUEDM010000009">
    <property type="protein sequence ID" value="KAK3312202.1"/>
    <property type="molecule type" value="Genomic_DNA"/>
</dbReference>
<organism evidence="3 4">
    <name type="scientific">Apodospora peruviana</name>
    <dbReference type="NCBI Taxonomy" id="516989"/>
    <lineage>
        <taxon>Eukaryota</taxon>
        <taxon>Fungi</taxon>
        <taxon>Dikarya</taxon>
        <taxon>Ascomycota</taxon>
        <taxon>Pezizomycotina</taxon>
        <taxon>Sordariomycetes</taxon>
        <taxon>Sordariomycetidae</taxon>
        <taxon>Sordariales</taxon>
        <taxon>Lasiosphaeriaceae</taxon>
        <taxon>Apodospora</taxon>
    </lineage>
</organism>
<reference evidence="3" key="1">
    <citation type="journal article" date="2023" name="Mol. Phylogenet. Evol.">
        <title>Genome-scale phylogeny and comparative genomics of the fungal order Sordariales.</title>
        <authorList>
            <person name="Hensen N."/>
            <person name="Bonometti L."/>
            <person name="Westerberg I."/>
            <person name="Brannstrom I.O."/>
            <person name="Guillou S."/>
            <person name="Cros-Aarteil S."/>
            <person name="Calhoun S."/>
            <person name="Haridas S."/>
            <person name="Kuo A."/>
            <person name="Mondo S."/>
            <person name="Pangilinan J."/>
            <person name="Riley R."/>
            <person name="LaButti K."/>
            <person name="Andreopoulos B."/>
            <person name="Lipzen A."/>
            <person name="Chen C."/>
            <person name="Yan M."/>
            <person name="Daum C."/>
            <person name="Ng V."/>
            <person name="Clum A."/>
            <person name="Steindorff A."/>
            <person name="Ohm R.A."/>
            <person name="Martin F."/>
            <person name="Silar P."/>
            <person name="Natvig D.O."/>
            <person name="Lalanne C."/>
            <person name="Gautier V."/>
            <person name="Ament-Velasquez S.L."/>
            <person name="Kruys A."/>
            <person name="Hutchinson M.I."/>
            <person name="Powell A.J."/>
            <person name="Barry K."/>
            <person name="Miller A.N."/>
            <person name="Grigoriev I.V."/>
            <person name="Debuchy R."/>
            <person name="Gladieux P."/>
            <person name="Hiltunen Thoren M."/>
            <person name="Johannesson H."/>
        </authorList>
    </citation>
    <scope>NUCLEOTIDE SEQUENCE</scope>
    <source>
        <strain evidence="3">CBS 118394</strain>
    </source>
</reference>
<evidence type="ECO:0000259" key="2">
    <source>
        <dbReference type="Pfam" id="PF13472"/>
    </source>
</evidence>
<accession>A0AAE0HSS4</accession>
<dbReference type="CDD" id="cd01833">
    <property type="entry name" value="XynB_like"/>
    <property type="match status" value="1"/>
</dbReference>
<evidence type="ECO:0000313" key="3">
    <source>
        <dbReference type="EMBL" id="KAK3312202.1"/>
    </source>
</evidence>
<dbReference type="InterPro" id="IPR051532">
    <property type="entry name" value="Ester_Hydrolysis_Enzymes"/>
</dbReference>